<name>A0A6V7YB18_MELEN</name>
<feature type="signal peptide" evidence="2">
    <location>
        <begin position="1"/>
        <end position="25"/>
    </location>
</feature>
<evidence type="ECO:0000313" key="3">
    <source>
        <dbReference type="EMBL" id="CAD2208695.1"/>
    </source>
</evidence>
<evidence type="ECO:0000313" key="4">
    <source>
        <dbReference type="Proteomes" id="UP000580250"/>
    </source>
</evidence>
<protein>
    <submittedName>
        <fullName evidence="3">Uncharacterized protein</fullName>
    </submittedName>
</protein>
<gene>
    <name evidence="3" type="ORF">MENT_LOCUS62764</name>
</gene>
<feature type="chain" id="PRO_5027987565" evidence="2">
    <location>
        <begin position="26"/>
        <end position="131"/>
    </location>
</feature>
<keyword evidence="2" id="KW-0732">Signal</keyword>
<sequence length="131" mass="14595">MQPPKMLIIGFILSFLILNIQHCESMRVDPQRIMARLRLEMEEAEERSGGRNRRQLLGGGSPKEETIQVTAPLFSSRLFEYGPAANDKELLLSSNGGGLDIAKRMPLSRPLLFYGQPHSAIWILSNGGIGF</sequence>
<comment type="caution">
    <text evidence="3">The sequence shown here is derived from an EMBL/GenBank/DDBJ whole genome shotgun (WGS) entry which is preliminary data.</text>
</comment>
<dbReference type="OrthoDB" id="6236007at2759"/>
<dbReference type="AlphaFoldDB" id="A0A6V7YB18"/>
<accession>A0A6V7YB18</accession>
<evidence type="ECO:0000256" key="2">
    <source>
        <dbReference type="SAM" id="SignalP"/>
    </source>
</evidence>
<dbReference type="EMBL" id="CAJEWN010003830">
    <property type="protein sequence ID" value="CAD2208695.1"/>
    <property type="molecule type" value="Genomic_DNA"/>
</dbReference>
<reference evidence="3 4" key="1">
    <citation type="submission" date="2020-08" db="EMBL/GenBank/DDBJ databases">
        <authorList>
            <person name="Koutsovoulos G."/>
            <person name="Danchin GJ E."/>
        </authorList>
    </citation>
    <scope>NUCLEOTIDE SEQUENCE [LARGE SCALE GENOMIC DNA]</scope>
</reference>
<feature type="region of interest" description="Disordered" evidence="1">
    <location>
        <begin position="44"/>
        <end position="64"/>
    </location>
</feature>
<dbReference type="Proteomes" id="UP000580250">
    <property type="component" value="Unassembled WGS sequence"/>
</dbReference>
<organism evidence="3 4">
    <name type="scientific">Meloidogyne enterolobii</name>
    <name type="common">Root-knot nematode worm</name>
    <name type="synonym">Meloidogyne mayaguensis</name>
    <dbReference type="NCBI Taxonomy" id="390850"/>
    <lineage>
        <taxon>Eukaryota</taxon>
        <taxon>Metazoa</taxon>
        <taxon>Ecdysozoa</taxon>
        <taxon>Nematoda</taxon>
        <taxon>Chromadorea</taxon>
        <taxon>Rhabditida</taxon>
        <taxon>Tylenchina</taxon>
        <taxon>Tylenchomorpha</taxon>
        <taxon>Tylenchoidea</taxon>
        <taxon>Meloidogynidae</taxon>
        <taxon>Meloidogyninae</taxon>
        <taxon>Meloidogyne</taxon>
    </lineage>
</organism>
<evidence type="ECO:0000256" key="1">
    <source>
        <dbReference type="SAM" id="MobiDB-lite"/>
    </source>
</evidence>
<proteinExistence type="predicted"/>